<dbReference type="EnsemblBacteria" id="ACC81526">
    <property type="protein sequence ID" value="ACC81526"/>
    <property type="gene ID" value="Npun_R3024"/>
</dbReference>
<dbReference type="InterPro" id="IPR016039">
    <property type="entry name" value="Thiolase-like"/>
</dbReference>
<evidence type="ECO:0000256" key="7">
    <source>
        <dbReference type="ARBA" id="ARBA00022857"/>
    </source>
</evidence>
<protein>
    <recommendedName>
        <fullName evidence="17">Phenolphthiocerol/phthiocerol polyketide synthase subunit E</fullName>
        <ecNumber evidence="16">2.3.1.292</ecNumber>
    </recommendedName>
    <alternativeName>
        <fullName evidence="19">(Phenol)carboxyphthiodiolenone synthase subunit E</fullName>
    </alternativeName>
    <alternativeName>
        <fullName evidence="20">Beta-ketoacyl-acyl-carrier-protein synthase I</fullName>
    </alternativeName>
    <alternativeName>
        <fullName evidence="18">Phthiocerol synthesis polyketide synthase type I PpsE</fullName>
    </alternativeName>
</protein>
<dbReference type="GO" id="GO:0006633">
    <property type="term" value="P:fatty acid biosynthetic process"/>
    <property type="evidence" value="ECO:0007669"/>
    <property type="project" value="TreeGrafter"/>
</dbReference>
<feature type="domain" description="Ketosynthase family 3 (KS3)" evidence="22">
    <location>
        <begin position="7"/>
        <end position="433"/>
    </location>
</feature>
<evidence type="ECO:0000313" key="23">
    <source>
        <dbReference type="EMBL" id="ACC81526.1"/>
    </source>
</evidence>
<dbReference type="SMART" id="SM00823">
    <property type="entry name" value="PKS_PP"/>
    <property type="match status" value="1"/>
</dbReference>
<dbReference type="InterPro" id="IPR016035">
    <property type="entry name" value="Acyl_Trfase/lysoPLipase"/>
</dbReference>
<dbReference type="InterPro" id="IPR014043">
    <property type="entry name" value="Acyl_transferase_dom"/>
</dbReference>
<evidence type="ECO:0000256" key="1">
    <source>
        <dbReference type="ARBA" id="ARBA00001937"/>
    </source>
</evidence>
<gene>
    <name evidence="23" type="ordered locus">Npun_R3024</name>
</gene>
<dbReference type="Pfam" id="PF00109">
    <property type="entry name" value="ketoacyl-synt"/>
    <property type="match status" value="1"/>
</dbReference>
<dbReference type="Proteomes" id="UP000001191">
    <property type="component" value="Chromosome"/>
</dbReference>
<keyword evidence="24" id="KW-1185">Reference proteome</keyword>
<dbReference type="InterPro" id="IPR001227">
    <property type="entry name" value="Ac_transferase_dom_sf"/>
</dbReference>
<dbReference type="EC" id="2.3.1.292" evidence="16"/>
<name>B2IXJ8_NOSP7</name>
<evidence type="ECO:0000256" key="2">
    <source>
        <dbReference type="ARBA" id="ARBA00001957"/>
    </source>
</evidence>
<dbReference type="InterPro" id="IPR057326">
    <property type="entry name" value="KR_dom"/>
</dbReference>
<dbReference type="InterPro" id="IPR036291">
    <property type="entry name" value="NAD(P)-bd_dom_sf"/>
</dbReference>
<dbReference type="Gene3D" id="3.30.70.3290">
    <property type="match status" value="1"/>
</dbReference>
<dbReference type="eggNOG" id="COG0300">
    <property type="taxonomic scope" value="Bacteria"/>
</dbReference>
<dbReference type="Pfam" id="PF00550">
    <property type="entry name" value="PP-binding"/>
    <property type="match status" value="1"/>
</dbReference>
<dbReference type="InterPro" id="IPR014031">
    <property type="entry name" value="Ketoacyl_synth_C"/>
</dbReference>
<dbReference type="InterPro" id="IPR016036">
    <property type="entry name" value="Malonyl_transacylase_ACP-bd"/>
</dbReference>
<dbReference type="STRING" id="63737.Npun_R3024"/>
<evidence type="ECO:0000256" key="9">
    <source>
        <dbReference type="ARBA" id="ARBA00023098"/>
    </source>
</evidence>
<comment type="cofactor">
    <cofactor evidence="2">
        <name>pantetheine 4'-phosphate</name>
        <dbReference type="ChEBI" id="CHEBI:47942"/>
    </cofactor>
</comment>
<dbReference type="InterPro" id="IPR009081">
    <property type="entry name" value="PP-bd_ACP"/>
</dbReference>
<keyword evidence="6" id="KW-0276">Fatty acid metabolism</keyword>
<dbReference type="Gene3D" id="3.40.366.10">
    <property type="entry name" value="Malonyl-Coenzyme A Acyl Carrier Protein, domain 2"/>
    <property type="match status" value="1"/>
</dbReference>
<sequence>MSSEKTGLEVAIIGLAGRFPGAKNIEEFWRNLQDGVESVKFFSDEELLAAGIEPALLSQSNYVKAGAILNDIEMFDAAFFGYTPREAEILNPQHRLFLECADEALENAAYNPQTYKSPIGVYAAVGKNDYLLDNIYPNSDLIEAVGVSPILIANGDYLSTLVSYKLDLSGASITVQTACSSSLVAVHLACQGLLSGDCEMALAGGVSIRLPQMSGYIYQEGGIVSVDGHCRTFDAKAKGAVGGNGLGIVVLKRLENAIKDGDRIYAVIKGSAINNDGAQKIGYTAPGVEGQANVILAAQATSEIAAETITYIEAHGTATPLGDPIELEALTQAFRTSTAKKGFCAIGSLKTNMGHLDAAAGVAGLIKTTLALQHKVIPASLNFEQPNSKIDFANSPFYVNTKLSKWDSVNTPRRSGVSSFGIGGTNAHLILEESPLLEQEDRGAEEQGRKYHLLIVSAKTDSALETMTVNLAEYLQQHPDINLADVVHTLQVGRRTYNHRRMLVCRNLESAIIGLKASEPSQYLTTFQEKTQRPVTFLFPGQGSQYVNMARELYEVEPTFQTEFDHCAQLLLINFGLDLHRLLYPEASVQETAQAQLQQTHLTQPALFVIEYALAKLWMSWGIKPQAMIGHSIGEYVAACLAGVFSLEDGLTLVITRAKLMQELPKGAMLAVPLPESEIKPLLNEQLSLAAINAPSQCVVSGLADAIATLQNQLTKKGVDCRLLHTSHAFHSTMMEPICAALTEQIAEIQLHSPQIPYISNVTGTWITPSVATDPNYWTKHLRQPVLFNQGVEELLQESDRVFLEVGPGRTLSTFIQQHSDKNTGITALASLRHPRDESSDVAFLQNTLGQLWLAGVEVDWSGLYIHERRQRLALPTYPFERQRYWLDAPNSAEIPSSPQLLPNKKLDISKWLYIPSWKRTVSPSRRHSSPGCTLVFSDDCGLGLGIVRQLELEGETVITLKVGSEFHQISERLYSLNPKNHQDYDTLLQELHRQGLQPQKIIHLWSVTENYTPELEIAEFDKAQETGFYSLLFLAQTLAKHHVIDELQITVVSNNVQQVTGVDIVCPAKATILGPVKVIPQEYPNITCRNIDIIIPKSSQDKLVEQIVAELTCDNLDKVIAYRGYHRLVQTFEPVQWDESVVGTPRLREKGVYLITGGLGKISLLLAEHLAKTVQGNLILIGRSPFPAKDSWEQWLVNHDHTDSISQKIQKLIEIESFGGKVLIINADVSNQQQMQAAIDLAKEKYGRVNGVIHAVAIADSFHAIEQTSYQECLQQFQPKIHGLLVLEKIFQNQKLDFCLLLSSLSSILGGLGFVAYSAANNFLDIFAHKYNPNNSIPWISINWDAWQFDSEPKITGNLAELALNPQEGIKIFQYIFSQPDVNQWVVSTGNLQARIDQWIQLKILGNRKDLKSASSITHHARPNLRNAYIAPSNEIEKCLVNIWQDLLGIEPIGIEDNFFELGGNSLTAIQIISRLREIYLIDLPVNDFFETPKIISLTETIFQAQIANADSEILAQALADLAKLSDEDVQKLLAAE</sequence>
<dbReference type="SMART" id="SM00822">
    <property type="entry name" value="PKS_KR"/>
    <property type="match status" value="1"/>
</dbReference>
<dbReference type="GO" id="GO:0004312">
    <property type="term" value="F:fatty acid synthase activity"/>
    <property type="evidence" value="ECO:0007669"/>
    <property type="project" value="TreeGrafter"/>
</dbReference>
<dbReference type="Pfam" id="PF21394">
    <property type="entry name" value="Beta-ketacyl_N"/>
    <property type="match status" value="1"/>
</dbReference>
<dbReference type="CDD" id="cd00833">
    <property type="entry name" value="PKS"/>
    <property type="match status" value="1"/>
</dbReference>
<evidence type="ECO:0000313" key="24">
    <source>
        <dbReference type="Proteomes" id="UP000001191"/>
    </source>
</evidence>
<dbReference type="PROSITE" id="PS00012">
    <property type="entry name" value="PHOSPHOPANTETHEINE"/>
    <property type="match status" value="1"/>
</dbReference>
<keyword evidence="5 23" id="KW-0808">Transferase</keyword>
<dbReference type="Pfam" id="PF02801">
    <property type="entry name" value="Ketoacyl-synt_C"/>
    <property type="match status" value="1"/>
</dbReference>
<evidence type="ECO:0000256" key="3">
    <source>
        <dbReference type="ARBA" id="ARBA00022450"/>
    </source>
</evidence>
<evidence type="ECO:0000256" key="16">
    <source>
        <dbReference type="ARBA" id="ARBA00066974"/>
    </source>
</evidence>
<comment type="function">
    <text evidence="15">Part of the PpsABCDE complex involved in the biosynthesis of the lipid core common to phthiocerols and phenolphthiocerols by successive additions of malonyl-CoA or methylmalonyl-CoA extender units. PpsA can accept as substrate the activated forms of either icosanoyl (C20), docosanoyl (C22) or lignoceroyl (C24) groups from FadD26, or a (4-hydroxyphenyl)-C17 or (4-hydroxyphenyl)-C19 fatty acyl from FadD29. PpsA initiates the biosynthesis and extends its substrate using a malonyl-CoA extender unit. The PpsB and PpsC proteins add the second and third malonyl-CoA extender units. PpsD adds an (R)-methylmalonyl unit and PpsE adds a second (R)-methylmalonyl unit. The incorporation of the methylmalonyl units results in formation of two branched methyl groups in the elongated product.</text>
</comment>
<dbReference type="SMART" id="SM00827">
    <property type="entry name" value="PKS_AT"/>
    <property type="match status" value="1"/>
</dbReference>
<dbReference type="Pfam" id="PF08659">
    <property type="entry name" value="KR"/>
    <property type="match status" value="1"/>
</dbReference>
<keyword evidence="3" id="KW-0596">Phosphopantetheine</keyword>
<dbReference type="FunFam" id="1.10.1200.10:FF:000005">
    <property type="entry name" value="Nonribosomal peptide synthetase 1"/>
    <property type="match status" value="1"/>
</dbReference>
<keyword evidence="10" id="KW-0511">Multifunctional enzyme</keyword>
<dbReference type="FunFam" id="3.40.47.10:FF:000042">
    <property type="entry name" value="Polyketide synthase Pks13"/>
    <property type="match status" value="1"/>
</dbReference>
<keyword evidence="7" id="KW-0521">NADP</keyword>
<keyword evidence="4" id="KW-0597">Phosphoprotein</keyword>
<dbReference type="Gene3D" id="3.40.47.10">
    <property type="match status" value="1"/>
</dbReference>
<evidence type="ECO:0000256" key="20">
    <source>
        <dbReference type="ARBA" id="ARBA00084020"/>
    </source>
</evidence>
<dbReference type="PROSITE" id="PS52004">
    <property type="entry name" value="KS3_2"/>
    <property type="match status" value="1"/>
</dbReference>
<dbReference type="InterPro" id="IPR036736">
    <property type="entry name" value="ACP-like_sf"/>
</dbReference>
<dbReference type="FunFam" id="3.40.366.10:FF:000002">
    <property type="entry name" value="Probable polyketide synthase 2"/>
    <property type="match status" value="1"/>
</dbReference>
<proteinExistence type="predicted"/>
<dbReference type="InterPro" id="IPR014030">
    <property type="entry name" value="Ketoacyl_synth_N"/>
</dbReference>
<organism evidence="23 24">
    <name type="scientific">Nostoc punctiforme (strain ATCC 29133 / PCC 73102)</name>
    <dbReference type="NCBI Taxonomy" id="63737"/>
    <lineage>
        <taxon>Bacteria</taxon>
        <taxon>Bacillati</taxon>
        <taxon>Cyanobacteriota</taxon>
        <taxon>Cyanophyceae</taxon>
        <taxon>Nostocales</taxon>
        <taxon>Nostocaceae</taxon>
        <taxon>Nostoc</taxon>
    </lineage>
</organism>
<dbReference type="CDD" id="cd08953">
    <property type="entry name" value="KR_2_SDR_x"/>
    <property type="match status" value="1"/>
</dbReference>
<dbReference type="SUPFAM" id="SSF52151">
    <property type="entry name" value="FabD/lysophospholipase-like"/>
    <property type="match status" value="1"/>
</dbReference>
<evidence type="ECO:0000256" key="8">
    <source>
        <dbReference type="ARBA" id="ARBA00023002"/>
    </source>
</evidence>
<dbReference type="PANTHER" id="PTHR43775">
    <property type="entry name" value="FATTY ACID SYNTHASE"/>
    <property type="match status" value="1"/>
</dbReference>
<evidence type="ECO:0000256" key="14">
    <source>
        <dbReference type="ARBA" id="ARBA00052745"/>
    </source>
</evidence>
<comment type="catalytic activity">
    <reaction evidence="13">
        <text>docosanoyl-[(phenol)carboxyphthiodiolenone synthase] + 2 (S)-methylmalonyl-CoA + 3 malonyl-CoA + 5 NADPH + 10 H(+) = C34-carboxyphthiodiolenone-[(phenol)carboxyphthiodiolenone synthase] + 5 CO2 + 5 NADP(+) + 5 CoA + 2 H2O</text>
        <dbReference type="Rhea" id="RHEA:57752"/>
        <dbReference type="Rhea" id="RHEA-COMP:14987"/>
        <dbReference type="Rhea" id="RHEA-COMP:14988"/>
        <dbReference type="ChEBI" id="CHEBI:15377"/>
        <dbReference type="ChEBI" id="CHEBI:15378"/>
        <dbReference type="ChEBI" id="CHEBI:16526"/>
        <dbReference type="ChEBI" id="CHEBI:57287"/>
        <dbReference type="ChEBI" id="CHEBI:57327"/>
        <dbReference type="ChEBI" id="CHEBI:57384"/>
        <dbReference type="ChEBI" id="CHEBI:57783"/>
        <dbReference type="ChEBI" id="CHEBI:58349"/>
        <dbReference type="ChEBI" id="CHEBI:142237"/>
        <dbReference type="ChEBI" id="CHEBI:142238"/>
        <dbReference type="EC" id="2.3.1.292"/>
    </reaction>
</comment>
<evidence type="ECO:0000256" key="12">
    <source>
        <dbReference type="ARBA" id="ARBA00051971"/>
    </source>
</evidence>
<dbReference type="SUPFAM" id="SSF51735">
    <property type="entry name" value="NAD(P)-binding Rossmann-fold domains"/>
    <property type="match status" value="2"/>
</dbReference>
<dbReference type="GO" id="GO:0034081">
    <property type="term" value="C:polyketide synthase complex"/>
    <property type="evidence" value="ECO:0007669"/>
    <property type="project" value="UniProtKB-ARBA"/>
</dbReference>
<dbReference type="SUPFAM" id="SSF55048">
    <property type="entry name" value="Probable ACP-binding domain of malonyl-CoA ACP transacylase"/>
    <property type="match status" value="1"/>
</dbReference>
<evidence type="ECO:0000256" key="6">
    <source>
        <dbReference type="ARBA" id="ARBA00022832"/>
    </source>
</evidence>
<dbReference type="RefSeq" id="WP_012409513.1">
    <property type="nucleotide sequence ID" value="NC_010628.1"/>
</dbReference>
<dbReference type="Gene3D" id="3.30.70.250">
    <property type="entry name" value="Malonyl-CoA ACP transacylase, ACP-binding"/>
    <property type="match status" value="1"/>
</dbReference>
<evidence type="ECO:0000256" key="5">
    <source>
        <dbReference type="ARBA" id="ARBA00022679"/>
    </source>
</evidence>
<dbReference type="Gene3D" id="3.40.50.720">
    <property type="entry name" value="NAD(P)-binding Rossmann-like Domain"/>
    <property type="match status" value="1"/>
</dbReference>
<reference evidence="23 24" key="2">
    <citation type="journal article" date="2013" name="Plant Physiol.">
        <title>A Nostoc punctiforme Sugar Transporter Necessary to Establish a Cyanobacterium-Plant Symbiosis.</title>
        <authorList>
            <person name="Ekman M."/>
            <person name="Picossi S."/>
            <person name="Campbell E.L."/>
            <person name="Meeks J.C."/>
            <person name="Flores E."/>
        </authorList>
    </citation>
    <scope>NUCLEOTIDE SEQUENCE [LARGE SCALE GENOMIC DNA]</scope>
    <source>
        <strain evidence="24">ATCC 29133 / PCC 73102</strain>
    </source>
</reference>
<dbReference type="Pfam" id="PF22621">
    <property type="entry name" value="CurL-like_PKS_C"/>
    <property type="match status" value="1"/>
</dbReference>
<dbReference type="KEGG" id="npu:Npun_R3024"/>
<dbReference type="HOGENOM" id="CLU_000022_35_4_3"/>
<dbReference type="Gene3D" id="1.10.1200.10">
    <property type="entry name" value="ACP-like"/>
    <property type="match status" value="1"/>
</dbReference>
<evidence type="ECO:0000256" key="13">
    <source>
        <dbReference type="ARBA" id="ARBA00052119"/>
    </source>
</evidence>
<comment type="catalytic activity">
    <reaction evidence="12">
        <text>19-(4-hydroxyphenyl)nonadecanoyl-[(phenol)carboxyphthiodiolenone synthase] + 2 (S)-methylmalonyl-CoA + 3 malonyl-CoA + 5 NADPH + 10 H(+) = C37-(phenol)carboxyphthiodiolenone-[(phenol)carboxyphthiodiolenone synthase] + 5 CO2 + 5 NADP(+) + 5 CoA + 2 H2O</text>
        <dbReference type="Rhea" id="RHEA:57760"/>
        <dbReference type="Rhea" id="RHEA-COMP:14273"/>
        <dbReference type="Rhea" id="RHEA-COMP:14990"/>
        <dbReference type="ChEBI" id="CHEBI:15377"/>
        <dbReference type="ChEBI" id="CHEBI:15378"/>
        <dbReference type="ChEBI" id="CHEBI:16526"/>
        <dbReference type="ChEBI" id="CHEBI:57287"/>
        <dbReference type="ChEBI" id="CHEBI:57327"/>
        <dbReference type="ChEBI" id="CHEBI:57384"/>
        <dbReference type="ChEBI" id="CHEBI:57783"/>
        <dbReference type="ChEBI" id="CHEBI:58349"/>
        <dbReference type="ChEBI" id="CHEBI:133301"/>
        <dbReference type="ChEBI" id="CHEBI:142260"/>
        <dbReference type="EC" id="2.3.1.292"/>
    </reaction>
</comment>
<keyword evidence="23" id="KW-0012">Acyltransferase</keyword>
<comment type="catalytic activity">
    <reaction evidence="14">
        <text>icosanoyl-[(phenol)carboxyphthiodiolenone synthase] + 2 (S)-methylmalonyl-CoA + 3 malonyl-CoA + 5 NADPH + 10 H(+) = C32-carboxyphthiodiolenone-[(phenol)carboxyphthiodiolenone synthase] + 5 CO2 + 5 NADP(+) + 5 CoA + 2 H2O</text>
        <dbReference type="Rhea" id="RHEA:57748"/>
        <dbReference type="Rhea" id="RHEA-COMP:14985"/>
        <dbReference type="Rhea" id="RHEA-COMP:14986"/>
        <dbReference type="ChEBI" id="CHEBI:15377"/>
        <dbReference type="ChEBI" id="CHEBI:15378"/>
        <dbReference type="ChEBI" id="CHEBI:16526"/>
        <dbReference type="ChEBI" id="CHEBI:57287"/>
        <dbReference type="ChEBI" id="CHEBI:57327"/>
        <dbReference type="ChEBI" id="CHEBI:57384"/>
        <dbReference type="ChEBI" id="CHEBI:57783"/>
        <dbReference type="ChEBI" id="CHEBI:58349"/>
        <dbReference type="ChEBI" id="CHEBI:87848"/>
        <dbReference type="ChEBI" id="CHEBI:142236"/>
        <dbReference type="EC" id="2.3.1.292"/>
    </reaction>
</comment>
<evidence type="ECO:0000256" key="18">
    <source>
        <dbReference type="ARBA" id="ARBA00075053"/>
    </source>
</evidence>
<dbReference type="PANTHER" id="PTHR43775:SF51">
    <property type="entry name" value="INACTIVE PHENOLPHTHIOCEROL SYNTHESIS POLYKETIDE SYNTHASE TYPE I PKS1-RELATED"/>
    <property type="match status" value="1"/>
</dbReference>
<dbReference type="InterPro" id="IPR006162">
    <property type="entry name" value="Ppantetheine_attach_site"/>
</dbReference>
<feature type="domain" description="Carrier" evidence="21">
    <location>
        <begin position="1432"/>
        <end position="1507"/>
    </location>
</feature>
<dbReference type="InterPro" id="IPR049490">
    <property type="entry name" value="C883_1060-like_KR_N"/>
</dbReference>
<evidence type="ECO:0000259" key="22">
    <source>
        <dbReference type="PROSITE" id="PS52004"/>
    </source>
</evidence>
<dbReference type="InterPro" id="IPR020841">
    <property type="entry name" value="PKS_Beta-ketoAc_synthase_dom"/>
</dbReference>
<dbReference type="PhylomeDB" id="B2IXJ8"/>
<dbReference type="PROSITE" id="PS50075">
    <property type="entry name" value="CARRIER"/>
    <property type="match status" value="1"/>
</dbReference>
<dbReference type="InterPro" id="IPR020806">
    <property type="entry name" value="PKS_PP-bd"/>
</dbReference>
<dbReference type="SUPFAM" id="SSF47336">
    <property type="entry name" value="ACP-like"/>
    <property type="match status" value="1"/>
</dbReference>
<evidence type="ECO:0000256" key="19">
    <source>
        <dbReference type="ARBA" id="ARBA00078169"/>
    </source>
</evidence>
<dbReference type="SMART" id="SM00825">
    <property type="entry name" value="PKS_KS"/>
    <property type="match status" value="1"/>
</dbReference>
<dbReference type="eggNOG" id="COG3321">
    <property type="taxonomic scope" value="Bacteria"/>
</dbReference>
<evidence type="ECO:0000256" key="17">
    <source>
        <dbReference type="ARBA" id="ARBA00073623"/>
    </source>
</evidence>
<evidence type="ECO:0000256" key="11">
    <source>
        <dbReference type="ARBA" id="ARBA00050973"/>
    </source>
</evidence>
<dbReference type="EMBL" id="CP001037">
    <property type="protein sequence ID" value="ACC81526.1"/>
    <property type="molecule type" value="Genomic_DNA"/>
</dbReference>
<evidence type="ECO:0000256" key="10">
    <source>
        <dbReference type="ARBA" id="ARBA00023268"/>
    </source>
</evidence>
<dbReference type="InterPro" id="IPR013968">
    <property type="entry name" value="PKS_KR"/>
</dbReference>
<accession>B2IXJ8</accession>
<evidence type="ECO:0000259" key="21">
    <source>
        <dbReference type="PROSITE" id="PS50075"/>
    </source>
</evidence>
<dbReference type="InterPro" id="IPR050091">
    <property type="entry name" value="PKS_NRPS_Biosynth_Enz"/>
</dbReference>
<dbReference type="OrthoDB" id="499075at2"/>
<reference evidence="24" key="1">
    <citation type="submission" date="2008-04" db="EMBL/GenBank/DDBJ databases">
        <title>Complete sequence of chromosome of Nostoc punctiforme ATCC 29133.</title>
        <authorList>
            <consortium name="US DOE Joint Genome Institute"/>
            <person name="Copeland A."/>
            <person name="Lucas S."/>
            <person name="Lapidus A."/>
            <person name="Glavina del Rio T."/>
            <person name="Dalin E."/>
            <person name="Tice H."/>
            <person name="Pitluck S."/>
            <person name="Chain P."/>
            <person name="Malfatti S."/>
            <person name="Shin M."/>
            <person name="Vergez L."/>
            <person name="Schmutz J."/>
            <person name="Larimer F."/>
            <person name="Land M."/>
            <person name="Hauser L."/>
            <person name="Kyrpides N."/>
            <person name="Kim E."/>
            <person name="Meeks J.C."/>
            <person name="Elhai J."/>
            <person name="Campbell E.L."/>
            <person name="Thiel T."/>
            <person name="Longmire J."/>
            <person name="Potts M."/>
            <person name="Atlas R."/>
        </authorList>
    </citation>
    <scope>NUCLEOTIDE SEQUENCE [LARGE SCALE GENOMIC DNA]</scope>
    <source>
        <strain evidence="24">ATCC 29133 / PCC 73102</strain>
    </source>
</reference>
<comment type="cofactor">
    <cofactor evidence="1">
        <name>NADP(+)</name>
        <dbReference type="ChEBI" id="CHEBI:58349"/>
    </cofactor>
</comment>
<dbReference type="SUPFAM" id="SSF53901">
    <property type="entry name" value="Thiolase-like"/>
    <property type="match status" value="1"/>
</dbReference>
<comment type="catalytic activity">
    <reaction evidence="11">
        <text>17-(4-hydroxyphenyl)heptadecanoyl-[(phenol)carboxyphthiodiolenone synthase] + 2 (S)-methylmalonyl-CoA + 3 malonyl-CoA + 5 NADPH + 10 H(+) = C35-(phenol)carboxyphthiodiolenone-[(phenol)carboxyphthiodiolenone synthase] + 5 CO2 + 5 NADP(+) + 5 CoA + 2 H2O</text>
        <dbReference type="Rhea" id="RHEA:57756"/>
        <dbReference type="Rhea" id="RHEA-COMP:14272"/>
        <dbReference type="Rhea" id="RHEA-COMP:14989"/>
        <dbReference type="ChEBI" id="CHEBI:15377"/>
        <dbReference type="ChEBI" id="CHEBI:15378"/>
        <dbReference type="ChEBI" id="CHEBI:16526"/>
        <dbReference type="ChEBI" id="CHEBI:57287"/>
        <dbReference type="ChEBI" id="CHEBI:57327"/>
        <dbReference type="ChEBI" id="CHEBI:57384"/>
        <dbReference type="ChEBI" id="CHEBI:57783"/>
        <dbReference type="ChEBI" id="CHEBI:58349"/>
        <dbReference type="ChEBI" id="CHEBI:133300"/>
        <dbReference type="ChEBI" id="CHEBI:142259"/>
        <dbReference type="EC" id="2.3.1.292"/>
    </reaction>
</comment>
<evidence type="ECO:0000256" key="15">
    <source>
        <dbReference type="ARBA" id="ARBA00058455"/>
    </source>
</evidence>
<keyword evidence="9" id="KW-0443">Lipid metabolism</keyword>
<dbReference type="GO" id="GO:0016491">
    <property type="term" value="F:oxidoreductase activity"/>
    <property type="evidence" value="ECO:0007669"/>
    <property type="project" value="UniProtKB-KW"/>
</dbReference>
<dbReference type="Pfam" id="PF00698">
    <property type="entry name" value="Acyl_transf_1"/>
    <property type="match status" value="1"/>
</dbReference>
<keyword evidence="8" id="KW-0560">Oxidoreductase</keyword>
<dbReference type="GO" id="GO:0031177">
    <property type="term" value="F:phosphopantetheine binding"/>
    <property type="evidence" value="ECO:0007669"/>
    <property type="project" value="InterPro"/>
</dbReference>
<evidence type="ECO:0000256" key="4">
    <source>
        <dbReference type="ARBA" id="ARBA00022553"/>
    </source>
</evidence>